<dbReference type="EMBL" id="UOFD01000086">
    <property type="protein sequence ID" value="VAW55200.1"/>
    <property type="molecule type" value="Genomic_DNA"/>
</dbReference>
<protein>
    <submittedName>
        <fullName evidence="2">Uncharacterized protein</fullName>
    </submittedName>
</protein>
<dbReference type="AlphaFoldDB" id="A0A3B0WRI6"/>
<proteinExistence type="predicted"/>
<gene>
    <name evidence="2" type="ORF">MNBD_GAMMA06-24</name>
</gene>
<feature type="region of interest" description="Disordered" evidence="1">
    <location>
        <begin position="55"/>
        <end position="99"/>
    </location>
</feature>
<evidence type="ECO:0000256" key="1">
    <source>
        <dbReference type="SAM" id="MobiDB-lite"/>
    </source>
</evidence>
<accession>A0A3B0WRI6</accession>
<sequence length="99" mass="10914">MRSNTRQFDCNSWLIFTGPIVVFAHKKNVMKNTTKIAAGHASAYSRDGPIIFHMRDGPPHVTGPPGGTDSPRFTSESGPPKTTGPPMEWLARKKSLKKH</sequence>
<evidence type="ECO:0000313" key="2">
    <source>
        <dbReference type="EMBL" id="VAW55200.1"/>
    </source>
</evidence>
<organism evidence="2">
    <name type="scientific">hydrothermal vent metagenome</name>
    <dbReference type="NCBI Taxonomy" id="652676"/>
    <lineage>
        <taxon>unclassified sequences</taxon>
        <taxon>metagenomes</taxon>
        <taxon>ecological metagenomes</taxon>
    </lineage>
</organism>
<reference evidence="2" key="1">
    <citation type="submission" date="2018-06" db="EMBL/GenBank/DDBJ databases">
        <authorList>
            <person name="Zhirakovskaya E."/>
        </authorList>
    </citation>
    <scope>NUCLEOTIDE SEQUENCE</scope>
</reference>
<name>A0A3B0WRI6_9ZZZZ</name>